<proteinExistence type="predicted"/>
<evidence type="ECO:0000259" key="1">
    <source>
        <dbReference type="Pfam" id="PF00144"/>
    </source>
</evidence>
<dbReference type="PANTHER" id="PTHR46825">
    <property type="entry name" value="D-ALANYL-D-ALANINE-CARBOXYPEPTIDASE/ENDOPEPTIDASE AMPH"/>
    <property type="match status" value="1"/>
</dbReference>
<gene>
    <name evidence="3" type="ORF">C7S10_19720</name>
</gene>
<name>A0A2R7YSB3_9ACTN</name>
<dbReference type="SUPFAM" id="SSF56601">
    <property type="entry name" value="beta-lactamase/transpeptidase-like"/>
    <property type="match status" value="1"/>
</dbReference>
<dbReference type="InterPro" id="IPR001466">
    <property type="entry name" value="Beta-lactam-related"/>
</dbReference>
<dbReference type="InterPro" id="IPR050491">
    <property type="entry name" value="AmpC-like"/>
</dbReference>
<dbReference type="AlphaFoldDB" id="A0A2R7YSB3"/>
<dbReference type="Pfam" id="PF24491">
    <property type="entry name" value="DUF7586"/>
    <property type="match status" value="1"/>
</dbReference>
<comment type="caution">
    <text evidence="3">The sequence shown here is derived from an EMBL/GenBank/DDBJ whole genome shotgun (WGS) entry which is preliminary data.</text>
</comment>
<dbReference type="InterPro" id="IPR056008">
    <property type="entry name" value="DUF7586"/>
</dbReference>
<evidence type="ECO:0000259" key="2">
    <source>
        <dbReference type="Pfam" id="PF24491"/>
    </source>
</evidence>
<reference evidence="3 4" key="1">
    <citation type="submission" date="2018-03" db="EMBL/GenBank/DDBJ databases">
        <authorList>
            <person name="Keele B.F."/>
        </authorList>
    </citation>
    <scope>NUCLEOTIDE SEQUENCE [LARGE SCALE GENOMIC DNA]</scope>
    <source>
        <strain evidence="3 4">IB-3</strain>
    </source>
</reference>
<dbReference type="Gene3D" id="3.40.710.10">
    <property type="entry name" value="DD-peptidase/beta-lactamase superfamily"/>
    <property type="match status" value="1"/>
</dbReference>
<evidence type="ECO:0000313" key="3">
    <source>
        <dbReference type="EMBL" id="PUA79261.1"/>
    </source>
</evidence>
<dbReference type="PANTHER" id="PTHR46825:SF7">
    <property type="entry name" value="D-ALANYL-D-ALANINE CARBOXYPEPTIDASE"/>
    <property type="match status" value="1"/>
</dbReference>
<keyword evidence="3" id="KW-0378">Hydrolase</keyword>
<dbReference type="InterPro" id="IPR012338">
    <property type="entry name" value="Beta-lactam/transpept-like"/>
</dbReference>
<feature type="domain" description="DUF7586" evidence="2">
    <location>
        <begin position="358"/>
        <end position="438"/>
    </location>
</feature>
<protein>
    <submittedName>
        <fullName evidence="3">Serine hydrolase</fullName>
    </submittedName>
</protein>
<dbReference type="Pfam" id="PF00144">
    <property type="entry name" value="Beta-lactamase"/>
    <property type="match status" value="1"/>
</dbReference>
<sequence length="456" mass="48468">MRLPAAGGLRRMSGVCDLTAHRLRWRLAAAQADGQVPSIVAGIVRDGALAWSDGVGDVPGPVADTQYKVGSITKTLTAVLVLQLVDEGALSLDAPASSVLGEVAYADRTVRQLLAHSGGLQAEPGGSWWERSEGGSFDDLASAHDGSDAAFEPDRRFHYSNLAYGLLGEVVARLRGRTWWESVSERILLPLGMTRTSYQASGVHAEGWSVHPYSQTLIAEPLPDTGAMAPAGQVWSTLTDLATYCRFLLEGDDAVLSADTLALAFTPQSGEEHTGLAYAHGLGFQIFRGGSGTLVGHSGSMPGFHAICLVDRKRRTGVVALVNATVGVPVAAFGAALLEELEQWEPALPPVWRANATVPAELHDALGVWHWGATPFVLACEGGDLVARRRGVELWRFGVSDGRIVGIRGYHAGEELHVVRRGDGTVSHLDVGTFILTREPYEDGAPIPGGRPDLGR</sequence>
<dbReference type="Proteomes" id="UP000244867">
    <property type="component" value="Unassembled WGS sequence"/>
</dbReference>
<accession>A0A2R7YSB3</accession>
<keyword evidence="4" id="KW-1185">Reference proteome</keyword>
<evidence type="ECO:0000313" key="4">
    <source>
        <dbReference type="Proteomes" id="UP000244867"/>
    </source>
</evidence>
<organism evidence="3 4">
    <name type="scientific">Nocardioides currus</name>
    <dbReference type="NCBI Taxonomy" id="2133958"/>
    <lineage>
        <taxon>Bacteria</taxon>
        <taxon>Bacillati</taxon>
        <taxon>Actinomycetota</taxon>
        <taxon>Actinomycetes</taxon>
        <taxon>Propionibacteriales</taxon>
        <taxon>Nocardioidaceae</taxon>
        <taxon>Nocardioides</taxon>
    </lineage>
</organism>
<dbReference type="GO" id="GO:0016787">
    <property type="term" value="F:hydrolase activity"/>
    <property type="evidence" value="ECO:0007669"/>
    <property type="project" value="UniProtKB-KW"/>
</dbReference>
<feature type="domain" description="Beta-lactamase-related" evidence="1">
    <location>
        <begin position="28"/>
        <end position="336"/>
    </location>
</feature>
<dbReference type="EMBL" id="PYXZ01000011">
    <property type="protein sequence ID" value="PUA79261.1"/>
    <property type="molecule type" value="Genomic_DNA"/>
</dbReference>